<dbReference type="Proteomes" id="UP000003022">
    <property type="component" value="Unassembled WGS sequence"/>
</dbReference>
<name>F3NMZ5_9ACTN</name>
<organism evidence="3 4">
    <name type="scientific">Streptomyces griseoaurantiacus M045</name>
    <dbReference type="NCBI Taxonomy" id="996637"/>
    <lineage>
        <taxon>Bacteria</taxon>
        <taxon>Bacillati</taxon>
        <taxon>Actinomycetota</taxon>
        <taxon>Actinomycetes</taxon>
        <taxon>Kitasatosporales</taxon>
        <taxon>Streptomycetaceae</taxon>
        <taxon>Streptomyces</taxon>
        <taxon>Streptomyces aurantiacus group</taxon>
    </lineage>
</organism>
<dbReference type="AlphaFoldDB" id="F3NMZ5"/>
<dbReference type="CDD" id="cd04301">
    <property type="entry name" value="NAT_SF"/>
    <property type="match status" value="1"/>
</dbReference>
<dbReference type="InterPro" id="IPR000182">
    <property type="entry name" value="GNAT_dom"/>
</dbReference>
<dbReference type="STRING" id="996637.SGM_4509"/>
<proteinExistence type="predicted"/>
<feature type="region of interest" description="Disordered" evidence="1">
    <location>
        <begin position="94"/>
        <end position="116"/>
    </location>
</feature>
<dbReference type="PROSITE" id="PS51186">
    <property type="entry name" value="GNAT"/>
    <property type="match status" value="1"/>
</dbReference>
<dbReference type="PANTHER" id="PTHR42791">
    <property type="entry name" value="GNAT FAMILY ACETYLTRANSFERASE"/>
    <property type="match status" value="1"/>
</dbReference>
<reference evidence="3" key="1">
    <citation type="journal article" date="2011" name="J. Bacteriol.">
        <title>Draft genome sequence of the marine bacterium Streptomyces griseoaurantiacus M045, which produces novel manumycin-type antibiotics with a pABA core component.</title>
        <authorList>
            <person name="Li F."/>
            <person name="Jiang P."/>
            <person name="Zheng H."/>
            <person name="Wang S."/>
            <person name="Zhao G."/>
            <person name="Qin S."/>
            <person name="Liu Z."/>
        </authorList>
    </citation>
    <scope>NUCLEOTIDE SEQUENCE [LARGE SCALE GENOMIC DNA]</scope>
    <source>
        <strain evidence="3">M045</strain>
    </source>
</reference>
<sequence length="221" mass="24047">MTVVGGGGAEHMGVAIRRADRNDRELVVRVLDEAFQGDPVSGWVFPGEEHRRATHHRLMAAFADTVLAEGRIDLVEDGTACALWLPVPAAPVAESAEPAAPAGADDTAGDEAETLRQEVDPENGRVELIARLMAEAHPADRAHEYLWMIGVVPGHQGRGLGTALIRPVLERCDREGLPAYLEASSPRSVPLYERLGFAALDRTLDLPDGPRMWPMWREPRG</sequence>
<evidence type="ECO:0000256" key="1">
    <source>
        <dbReference type="SAM" id="MobiDB-lite"/>
    </source>
</evidence>
<gene>
    <name evidence="3" type="ORF">SGM_4509</name>
</gene>
<feature type="compositionally biased region" description="Low complexity" evidence="1">
    <location>
        <begin position="94"/>
        <end position="106"/>
    </location>
</feature>
<dbReference type="InterPro" id="IPR016181">
    <property type="entry name" value="Acyl_CoA_acyltransferase"/>
</dbReference>
<protein>
    <submittedName>
        <fullName evidence="3">Acetyltransferase</fullName>
    </submittedName>
</protein>
<dbReference type="InterPro" id="IPR052523">
    <property type="entry name" value="Trichothecene_AcTrans"/>
</dbReference>
<feature type="domain" description="N-acetyltransferase" evidence="2">
    <location>
        <begin position="85"/>
        <end position="220"/>
    </location>
</feature>
<comment type="caution">
    <text evidence="3">The sequence shown here is derived from an EMBL/GenBank/DDBJ whole genome shotgun (WGS) entry which is preliminary data.</text>
</comment>
<dbReference type="Pfam" id="PF00583">
    <property type="entry name" value="Acetyltransf_1"/>
    <property type="match status" value="1"/>
</dbReference>
<dbReference type="Gene3D" id="3.40.630.30">
    <property type="match status" value="1"/>
</dbReference>
<evidence type="ECO:0000259" key="2">
    <source>
        <dbReference type="PROSITE" id="PS51186"/>
    </source>
</evidence>
<evidence type="ECO:0000313" key="3">
    <source>
        <dbReference type="EMBL" id="EGG45181.1"/>
    </source>
</evidence>
<dbReference type="PANTHER" id="PTHR42791:SF1">
    <property type="entry name" value="N-ACETYLTRANSFERASE DOMAIN-CONTAINING PROTEIN"/>
    <property type="match status" value="1"/>
</dbReference>
<dbReference type="GO" id="GO:0016747">
    <property type="term" value="F:acyltransferase activity, transferring groups other than amino-acyl groups"/>
    <property type="evidence" value="ECO:0007669"/>
    <property type="project" value="InterPro"/>
</dbReference>
<evidence type="ECO:0000313" key="4">
    <source>
        <dbReference type="Proteomes" id="UP000003022"/>
    </source>
</evidence>
<dbReference type="EMBL" id="AEYX01000041">
    <property type="protein sequence ID" value="EGG45181.1"/>
    <property type="molecule type" value="Genomic_DNA"/>
</dbReference>
<dbReference type="eggNOG" id="COG0454">
    <property type="taxonomic scope" value="Bacteria"/>
</dbReference>
<dbReference type="SUPFAM" id="SSF55729">
    <property type="entry name" value="Acyl-CoA N-acyltransferases (Nat)"/>
    <property type="match status" value="1"/>
</dbReference>
<keyword evidence="3" id="KW-0808">Transferase</keyword>
<keyword evidence="4" id="KW-1185">Reference proteome</keyword>
<accession>F3NMZ5</accession>